<dbReference type="AlphaFoldDB" id="W1XM85"/>
<organism evidence="1">
    <name type="scientific">human gut metagenome</name>
    <dbReference type="NCBI Taxonomy" id="408170"/>
    <lineage>
        <taxon>unclassified sequences</taxon>
        <taxon>metagenomes</taxon>
        <taxon>organismal metagenomes</taxon>
    </lineage>
</organism>
<dbReference type="EMBL" id="AZMM01014032">
    <property type="protein sequence ID" value="ETJ31478.1"/>
    <property type="molecule type" value="Genomic_DNA"/>
</dbReference>
<sequence>LRVTALRQWPEKTPGRRYFLPSVGVRNGGGVDYHFYNIKGVFM</sequence>
<name>W1XM85_9ZZZZ</name>
<proteinExistence type="predicted"/>
<evidence type="ECO:0000313" key="1">
    <source>
        <dbReference type="EMBL" id="ETJ31478.1"/>
    </source>
</evidence>
<reference evidence="1" key="1">
    <citation type="submission" date="2013-12" db="EMBL/GenBank/DDBJ databases">
        <title>A Varibaculum cambriense genome reconstructed from a premature infant gut community with otherwise low bacterial novelty that shifts toward anaerobic metabolism during the third week of life.</title>
        <authorList>
            <person name="Brown C.T."/>
            <person name="Sharon I."/>
            <person name="Thomas B.C."/>
            <person name="Castelle C.J."/>
            <person name="Morowitz M.J."/>
            <person name="Banfield J.F."/>
        </authorList>
    </citation>
    <scope>NUCLEOTIDE SEQUENCE</scope>
</reference>
<protein>
    <submittedName>
        <fullName evidence="1">Uncharacterized protein</fullName>
    </submittedName>
</protein>
<gene>
    <name evidence="1" type="ORF">Q604_UNBC14032G0001</name>
</gene>
<comment type="caution">
    <text evidence="1">The sequence shown here is derived from an EMBL/GenBank/DDBJ whole genome shotgun (WGS) entry which is preliminary data.</text>
</comment>
<feature type="non-terminal residue" evidence="1">
    <location>
        <position position="1"/>
    </location>
</feature>
<accession>W1XM85</accession>